<dbReference type="InterPro" id="IPR001623">
    <property type="entry name" value="DnaJ_domain"/>
</dbReference>
<dbReference type="Proteomes" id="UP000624244">
    <property type="component" value="Unassembled WGS sequence"/>
</dbReference>
<evidence type="ECO:0000313" key="3">
    <source>
        <dbReference type="EMBL" id="KAF5846983.1"/>
    </source>
</evidence>
<dbReference type="SUPFAM" id="SSF46565">
    <property type="entry name" value="Chaperone J-domain"/>
    <property type="match status" value="1"/>
</dbReference>
<evidence type="ECO:0000256" key="1">
    <source>
        <dbReference type="SAM" id="MobiDB-lite"/>
    </source>
</evidence>
<evidence type="ECO:0000313" key="4">
    <source>
        <dbReference type="Proteomes" id="UP000624244"/>
    </source>
</evidence>
<proteinExistence type="predicted"/>
<sequence>MEPEEFQDYYAILGLQLGVSPGAIRSAFRALTIEHYPDRSGIGDSAVFRAEREAYDRLTDDEFRKEYDRTYWRKKLQIDPPAPSADEQPFGNTRTYQYEAEMRERARRASPPPKKPFRKPGDPGWKYLNSAAYQKWQQLLVEYYARHPECDPPVDESRPPSPGQGGLQHGLFVKISHECVLRPCKYRSATWRVQPGGADHCVFCMEARVGCSRCPGCEALACQKCRKKISEIEQNSCVLSNKVPYTASGG</sequence>
<reference evidence="3" key="1">
    <citation type="submission" date="2019-11" db="EMBL/GenBank/DDBJ databases">
        <title>Bipolaris sorokiniana Genome sequencing.</title>
        <authorList>
            <person name="Wang H."/>
        </authorList>
    </citation>
    <scope>NUCLEOTIDE SEQUENCE</scope>
</reference>
<feature type="domain" description="J" evidence="2">
    <location>
        <begin position="8"/>
        <end position="71"/>
    </location>
</feature>
<dbReference type="CDD" id="cd06257">
    <property type="entry name" value="DnaJ"/>
    <property type="match status" value="1"/>
</dbReference>
<dbReference type="AlphaFoldDB" id="A0A8H5ZAZ3"/>
<protein>
    <recommendedName>
        <fullName evidence="2">J domain-containing protein</fullName>
    </recommendedName>
</protein>
<dbReference type="SMART" id="SM00271">
    <property type="entry name" value="DnaJ"/>
    <property type="match status" value="1"/>
</dbReference>
<evidence type="ECO:0000259" key="2">
    <source>
        <dbReference type="PROSITE" id="PS50076"/>
    </source>
</evidence>
<comment type="caution">
    <text evidence="3">The sequence shown here is derived from an EMBL/GenBank/DDBJ whole genome shotgun (WGS) entry which is preliminary data.</text>
</comment>
<feature type="region of interest" description="Disordered" evidence="1">
    <location>
        <begin position="102"/>
        <end position="122"/>
    </location>
</feature>
<dbReference type="PROSITE" id="PS50076">
    <property type="entry name" value="DNAJ_2"/>
    <property type="match status" value="1"/>
</dbReference>
<accession>A0A8H5ZAZ3</accession>
<dbReference type="EMBL" id="WNKQ01000014">
    <property type="protein sequence ID" value="KAF5846983.1"/>
    <property type="molecule type" value="Genomic_DNA"/>
</dbReference>
<organism evidence="3 4">
    <name type="scientific">Cochliobolus sativus</name>
    <name type="common">Common root rot and spot blotch fungus</name>
    <name type="synonym">Bipolaris sorokiniana</name>
    <dbReference type="NCBI Taxonomy" id="45130"/>
    <lineage>
        <taxon>Eukaryota</taxon>
        <taxon>Fungi</taxon>
        <taxon>Dikarya</taxon>
        <taxon>Ascomycota</taxon>
        <taxon>Pezizomycotina</taxon>
        <taxon>Dothideomycetes</taxon>
        <taxon>Pleosporomycetidae</taxon>
        <taxon>Pleosporales</taxon>
        <taxon>Pleosporineae</taxon>
        <taxon>Pleosporaceae</taxon>
        <taxon>Bipolaris</taxon>
    </lineage>
</organism>
<name>A0A8H5ZAZ3_COCSA</name>
<dbReference type="Pfam" id="PF00226">
    <property type="entry name" value="DnaJ"/>
    <property type="match status" value="1"/>
</dbReference>
<dbReference type="InterPro" id="IPR036869">
    <property type="entry name" value="J_dom_sf"/>
</dbReference>
<dbReference type="Gene3D" id="1.10.287.110">
    <property type="entry name" value="DnaJ domain"/>
    <property type="match status" value="1"/>
</dbReference>
<gene>
    <name evidence="3" type="ORF">GGP41_003250</name>
</gene>